<evidence type="ECO:0000313" key="1">
    <source>
        <dbReference type="EMBL" id="THD26932.1"/>
    </source>
</evidence>
<dbReference type="Proteomes" id="UP000230066">
    <property type="component" value="Unassembled WGS sequence"/>
</dbReference>
<dbReference type="EMBL" id="JXXN02000583">
    <property type="protein sequence ID" value="THD26932.1"/>
    <property type="molecule type" value="Genomic_DNA"/>
</dbReference>
<proteinExistence type="predicted"/>
<comment type="caution">
    <text evidence="1">The sequence shown here is derived from an EMBL/GenBank/DDBJ whole genome shotgun (WGS) entry which is preliminary data.</text>
</comment>
<protein>
    <submittedName>
        <fullName evidence="1">Uncharacterized protein</fullName>
    </submittedName>
</protein>
<sequence length="139" mass="15828">MLRIHQDNVLFMTLILSFESIASEKGAFSSLVMLLVLNGVVSLEHRANRLATVKFSLDATLHITLMATFVERDDVNFVPLEKVLIARCHKNLICRSIYYNTKSHSCIITEYVDSLLSLSDWNLAPPAWKRFSRQGWSLA</sequence>
<gene>
    <name evidence="1" type="ORF">D915_002014</name>
</gene>
<evidence type="ECO:0000313" key="2">
    <source>
        <dbReference type="Proteomes" id="UP000230066"/>
    </source>
</evidence>
<keyword evidence="2" id="KW-1185">Reference proteome</keyword>
<dbReference type="AlphaFoldDB" id="A0A4E0S1W6"/>
<reference evidence="1" key="1">
    <citation type="submission" date="2019-03" db="EMBL/GenBank/DDBJ databases">
        <title>Improved annotation for the trematode Fasciola hepatica.</title>
        <authorList>
            <person name="Choi Y.-J."/>
            <person name="Martin J."/>
            <person name="Mitreva M."/>
        </authorList>
    </citation>
    <scope>NUCLEOTIDE SEQUENCE [LARGE SCALE GENOMIC DNA]</scope>
</reference>
<accession>A0A4E0S1W6</accession>
<organism evidence="1 2">
    <name type="scientific">Fasciola hepatica</name>
    <name type="common">Liver fluke</name>
    <dbReference type="NCBI Taxonomy" id="6192"/>
    <lineage>
        <taxon>Eukaryota</taxon>
        <taxon>Metazoa</taxon>
        <taxon>Spiralia</taxon>
        <taxon>Lophotrochozoa</taxon>
        <taxon>Platyhelminthes</taxon>
        <taxon>Trematoda</taxon>
        <taxon>Digenea</taxon>
        <taxon>Plagiorchiida</taxon>
        <taxon>Echinostomata</taxon>
        <taxon>Echinostomatoidea</taxon>
        <taxon>Fasciolidae</taxon>
        <taxon>Fasciola</taxon>
    </lineage>
</organism>
<name>A0A4E0S1W6_FASHE</name>